<evidence type="ECO:0000313" key="14">
    <source>
        <dbReference type="EMBL" id="EJT79879.1"/>
    </source>
</evidence>
<reference evidence="15" key="4">
    <citation type="journal article" date="2015" name="G3 (Bethesda)">
        <title>Genome sequences of three phytopathogenic species of the Magnaporthaceae family of fungi.</title>
        <authorList>
            <person name="Okagaki L.H."/>
            <person name="Nunes C.C."/>
            <person name="Sailsbery J."/>
            <person name="Clay B."/>
            <person name="Brown D."/>
            <person name="John T."/>
            <person name="Oh Y."/>
            <person name="Young N."/>
            <person name="Fitzgerald M."/>
            <person name="Haas B.J."/>
            <person name="Zeng Q."/>
            <person name="Young S."/>
            <person name="Adiconis X."/>
            <person name="Fan L."/>
            <person name="Levin J.Z."/>
            <person name="Mitchell T.K."/>
            <person name="Okubara P.A."/>
            <person name="Farman M.L."/>
            <person name="Kohn L.M."/>
            <person name="Birren B."/>
            <person name="Ma L.-J."/>
            <person name="Dean R.A."/>
        </authorList>
    </citation>
    <scope>NUCLEOTIDE SEQUENCE</scope>
    <source>
        <strain evidence="15">R3-111a-1</strain>
    </source>
</reference>
<evidence type="ECO:0000256" key="9">
    <source>
        <dbReference type="ARBA" id="ARBA00038298"/>
    </source>
</evidence>
<proteinExistence type="inferred from homology"/>
<evidence type="ECO:0000256" key="10">
    <source>
        <dbReference type="ARBA" id="ARBA00048048"/>
    </source>
</evidence>
<dbReference type="InterPro" id="IPR001594">
    <property type="entry name" value="Palmitoyltrfase_DHHC"/>
</dbReference>
<dbReference type="InterPro" id="IPR039859">
    <property type="entry name" value="PFA4/ZDH16/20/ERF2-like"/>
</dbReference>
<comment type="subcellular location">
    <subcellularLocation>
        <location evidence="1">Membrane</location>
        <topology evidence="1">Multi-pass membrane protein</topology>
    </subcellularLocation>
</comment>
<keyword evidence="3 11" id="KW-0812">Transmembrane</keyword>
<comment type="domain">
    <text evidence="11">The DHHC domain is required for palmitoyltransferase activity.</text>
</comment>
<protein>
    <recommendedName>
        <fullName evidence="11">Palmitoyltransferase</fullName>
        <ecNumber evidence="11">2.3.1.225</ecNumber>
    </recommendedName>
</protein>
<feature type="transmembrane region" description="Helical" evidence="11">
    <location>
        <begin position="47"/>
        <end position="68"/>
    </location>
</feature>
<evidence type="ECO:0000313" key="15">
    <source>
        <dbReference type="EnsemblFungi" id="EJT79879"/>
    </source>
</evidence>
<sequence>MFGPAASTQKVTRVVTGVIPLILVGCVAYSAYVVVSKVSYGYFTSQGWSSAAHAVTAVLATSLLLMGLSYTRLYMVIQTNPGLVPLPAPARRQTGTDEDDDIPYDITAIGTEHRQPNDVGDPEVQLNEVPGLRHDCPGLEAFYTMNAFTCDGYGHPRWCSQCRTWKHDRVHHSGEIGRCVRKMDHFCPWVGGMVAETSFKFFCQFVIYAAIYCIVCLASSAVTVAGQMRAFGSQGVDAQVCAVIGLAGFFGLFSSMMSITAMRFILLNTTNVDHIDYSKKVYRLAIRVAADEATFRCSTFAPIVRYPLPPSAFRPTWAARDVGSDDETEEERDQRHAAEDEDERLGRAAELSGNGSTAAATSPVAKTYFAIVTTRPGENPWDRGYAANFRSVMGESPIDWFLPIRQSPCTNEWSNEGFYRFGPLIETLRARHGLRRPDESNSEKSPLL</sequence>
<dbReference type="EMBL" id="GL385396">
    <property type="protein sequence ID" value="EJT79879.1"/>
    <property type="molecule type" value="Genomic_DNA"/>
</dbReference>
<dbReference type="GO" id="GO:0016020">
    <property type="term" value="C:membrane"/>
    <property type="evidence" value="ECO:0007669"/>
    <property type="project" value="UniProtKB-SubCell"/>
</dbReference>
<evidence type="ECO:0000256" key="1">
    <source>
        <dbReference type="ARBA" id="ARBA00004141"/>
    </source>
</evidence>
<reference evidence="14" key="2">
    <citation type="submission" date="2010-07" db="EMBL/GenBank/DDBJ databases">
        <authorList>
            <consortium name="The Broad Institute Genome Sequencing Platform"/>
            <consortium name="Broad Institute Genome Sequencing Center for Infectious Disease"/>
            <person name="Ma L.-J."/>
            <person name="Dead R."/>
            <person name="Young S."/>
            <person name="Zeng Q."/>
            <person name="Koehrsen M."/>
            <person name="Alvarado L."/>
            <person name="Berlin A."/>
            <person name="Chapman S.B."/>
            <person name="Chen Z."/>
            <person name="Freedman E."/>
            <person name="Gellesch M."/>
            <person name="Goldberg J."/>
            <person name="Griggs A."/>
            <person name="Gujja S."/>
            <person name="Heilman E.R."/>
            <person name="Heiman D."/>
            <person name="Hepburn T."/>
            <person name="Howarth C."/>
            <person name="Jen D."/>
            <person name="Larson L."/>
            <person name="Mehta T."/>
            <person name="Neiman D."/>
            <person name="Pearson M."/>
            <person name="Roberts A."/>
            <person name="Saif S."/>
            <person name="Shea T."/>
            <person name="Shenoy N."/>
            <person name="Sisk P."/>
            <person name="Stolte C."/>
            <person name="Sykes S."/>
            <person name="Walk T."/>
            <person name="White J."/>
            <person name="Yandava C."/>
            <person name="Haas B."/>
            <person name="Nusbaum C."/>
            <person name="Birren B."/>
        </authorList>
    </citation>
    <scope>NUCLEOTIDE SEQUENCE</scope>
    <source>
        <strain evidence="14">R3-111a-1</strain>
    </source>
</reference>
<organism evidence="14">
    <name type="scientific">Gaeumannomyces tritici (strain R3-111a-1)</name>
    <name type="common">Wheat and barley take-all root rot fungus</name>
    <name type="synonym">Gaeumannomyces graminis var. tritici</name>
    <dbReference type="NCBI Taxonomy" id="644352"/>
    <lineage>
        <taxon>Eukaryota</taxon>
        <taxon>Fungi</taxon>
        <taxon>Dikarya</taxon>
        <taxon>Ascomycota</taxon>
        <taxon>Pezizomycotina</taxon>
        <taxon>Sordariomycetes</taxon>
        <taxon>Sordariomycetidae</taxon>
        <taxon>Magnaporthales</taxon>
        <taxon>Magnaporthaceae</taxon>
        <taxon>Gaeumannomyces</taxon>
    </lineage>
</organism>
<comment type="catalytic activity">
    <reaction evidence="10 11">
        <text>L-cysteinyl-[protein] + hexadecanoyl-CoA = S-hexadecanoyl-L-cysteinyl-[protein] + CoA</text>
        <dbReference type="Rhea" id="RHEA:36683"/>
        <dbReference type="Rhea" id="RHEA-COMP:10131"/>
        <dbReference type="Rhea" id="RHEA-COMP:11032"/>
        <dbReference type="ChEBI" id="CHEBI:29950"/>
        <dbReference type="ChEBI" id="CHEBI:57287"/>
        <dbReference type="ChEBI" id="CHEBI:57379"/>
        <dbReference type="ChEBI" id="CHEBI:74151"/>
        <dbReference type="EC" id="2.3.1.225"/>
    </reaction>
</comment>
<dbReference type="EC" id="2.3.1.225" evidence="11"/>
<dbReference type="VEuPathDB" id="FungiDB:GGTG_04962"/>
<dbReference type="GeneID" id="20345420"/>
<feature type="domain" description="Palmitoyltransferase DHHC" evidence="13">
    <location>
        <begin position="155"/>
        <end position="275"/>
    </location>
</feature>
<evidence type="ECO:0000256" key="7">
    <source>
        <dbReference type="ARBA" id="ARBA00023288"/>
    </source>
</evidence>
<dbReference type="eggNOG" id="KOG1311">
    <property type="taxonomic scope" value="Eukaryota"/>
</dbReference>
<evidence type="ECO:0000256" key="4">
    <source>
        <dbReference type="ARBA" id="ARBA00022989"/>
    </source>
</evidence>
<keyword evidence="2 11" id="KW-0808">Transferase</keyword>
<evidence type="ECO:0000256" key="8">
    <source>
        <dbReference type="ARBA" id="ARBA00023315"/>
    </source>
</evidence>
<dbReference type="FunCoup" id="J3NUK6">
    <property type="interactions" value="864"/>
</dbReference>
<gene>
    <name evidence="15" type="primary">20345420</name>
    <name evidence="14" type="ORF">GGTG_04962</name>
</gene>
<evidence type="ECO:0000256" key="11">
    <source>
        <dbReference type="RuleBase" id="RU079119"/>
    </source>
</evidence>
<dbReference type="EnsemblFungi" id="EJT79879">
    <property type="protein sequence ID" value="EJT79879"/>
    <property type="gene ID" value="GGTG_04962"/>
</dbReference>
<dbReference type="HOGENOM" id="CLU_034009_0_0_1"/>
<feature type="transmembrane region" description="Helical" evidence="11">
    <location>
        <begin position="242"/>
        <end position="266"/>
    </location>
</feature>
<evidence type="ECO:0000256" key="3">
    <source>
        <dbReference type="ARBA" id="ARBA00022692"/>
    </source>
</evidence>
<keyword evidence="5 11" id="KW-0472">Membrane</keyword>
<evidence type="ECO:0000256" key="12">
    <source>
        <dbReference type="SAM" id="MobiDB-lite"/>
    </source>
</evidence>
<reference evidence="15" key="5">
    <citation type="submission" date="2018-04" db="UniProtKB">
        <authorList>
            <consortium name="EnsemblFungi"/>
        </authorList>
    </citation>
    <scope>IDENTIFICATION</scope>
    <source>
        <strain evidence="15">R3-111a-1</strain>
    </source>
</reference>
<dbReference type="PANTHER" id="PTHR22883:SF23">
    <property type="entry name" value="PALMITOYLTRANSFERASE ZDHHC6"/>
    <property type="match status" value="1"/>
</dbReference>
<evidence type="ECO:0000313" key="16">
    <source>
        <dbReference type="Proteomes" id="UP000006039"/>
    </source>
</evidence>
<reference evidence="14" key="3">
    <citation type="submission" date="2010-09" db="EMBL/GenBank/DDBJ databases">
        <title>Annotation of Gaeumannomyces graminis var. tritici R3-111a-1.</title>
        <authorList>
            <consortium name="The Broad Institute Genome Sequencing Platform"/>
            <person name="Ma L.-J."/>
            <person name="Dead R."/>
            <person name="Young S.K."/>
            <person name="Zeng Q."/>
            <person name="Gargeya S."/>
            <person name="Fitzgerald M."/>
            <person name="Haas B."/>
            <person name="Abouelleil A."/>
            <person name="Alvarado L."/>
            <person name="Arachchi H.M."/>
            <person name="Berlin A."/>
            <person name="Brown A."/>
            <person name="Chapman S.B."/>
            <person name="Chen Z."/>
            <person name="Dunbar C."/>
            <person name="Freedman E."/>
            <person name="Gearin G."/>
            <person name="Gellesch M."/>
            <person name="Goldberg J."/>
            <person name="Griggs A."/>
            <person name="Gujja S."/>
            <person name="Heiman D."/>
            <person name="Howarth C."/>
            <person name="Larson L."/>
            <person name="Lui A."/>
            <person name="MacDonald P.J.P."/>
            <person name="Mehta T."/>
            <person name="Montmayeur A."/>
            <person name="Murphy C."/>
            <person name="Neiman D."/>
            <person name="Pearson M."/>
            <person name="Priest M."/>
            <person name="Roberts A."/>
            <person name="Saif S."/>
            <person name="Shea T."/>
            <person name="Shenoy N."/>
            <person name="Sisk P."/>
            <person name="Stolte C."/>
            <person name="Sykes S."/>
            <person name="Yandava C."/>
            <person name="Wortman J."/>
            <person name="Nusbaum C."/>
            <person name="Birren B."/>
        </authorList>
    </citation>
    <scope>NUCLEOTIDE SEQUENCE</scope>
    <source>
        <strain evidence="14">R3-111a-1</strain>
    </source>
</reference>
<accession>J3NUK6</accession>
<feature type="transmembrane region" description="Helical" evidence="11">
    <location>
        <begin position="12"/>
        <end position="35"/>
    </location>
</feature>
<dbReference type="GO" id="GO:0005794">
    <property type="term" value="C:Golgi apparatus"/>
    <property type="evidence" value="ECO:0007669"/>
    <property type="project" value="TreeGrafter"/>
</dbReference>
<keyword evidence="4 11" id="KW-1133">Transmembrane helix</keyword>
<name>J3NUK6_GAET3</name>
<dbReference type="GO" id="GO:0019706">
    <property type="term" value="F:protein-cysteine S-palmitoyltransferase activity"/>
    <property type="evidence" value="ECO:0007669"/>
    <property type="project" value="UniProtKB-EC"/>
</dbReference>
<dbReference type="Proteomes" id="UP000006039">
    <property type="component" value="Unassembled WGS sequence"/>
</dbReference>
<keyword evidence="8 11" id="KW-0012">Acyltransferase</keyword>
<keyword evidence="16" id="KW-1185">Reference proteome</keyword>
<dbReference type="OrthoDB" id="331948at2759"/>
<evidence type="ECO:0000256" key="2">
    <source>
        <dbReference type="ARBA" id="ARBA00022679"/>
    </source>
</evidence>
<feature type="region of interest" description="Disordered" evidence="12">
    <location>
        <begin position="321"/>
        <end position="359"/>
    </location>
</feature>
<evidence type="ECO:0000256" key="6">
    <source>
        <dbReference type="ARBA" id="ARBA00023139"/>
    </source>
</evidence>
<dbReference type="STRING" id="644352.J3NUK6"/>
<comment type="similarity">
    <text evidence="9">Belongs to the DHHC palmitoyltransferase family. PFA5 subfamily.</text>
</comment>
<dbReference type="GO" id="GO:0006612">
    <property type="term" value="P:protein targeting to membrane"/>
    <property type="evidence" value="ECO:0007669"/>
    <property type="project" value="TreeGrafter"/>
</dbReference>
<dbReference type="Pfam" id="PF01529">
    <property type="entry name" value="DHHC"/>
    <property type="match status" value="1"/>
</dbReference>
<dbReference type="PANTHER" id="PTHR22883">
    <property type="entry name" value="ZINC FINGER DHHC DOMAIN CONTAINING PROTEIN"/>
    <property type="match status" value="1"/>
</dbReference>
<keyword evidence="7" id="KW-0449">Lipoprotein</keyword>
<feature type="transmembrane region" description="Helical" evidence="11">
    <location>
        <begin position="201"/>
        <end position="222"/>
    </location>
</feature>
<evidence type="ECO:0000256" key="5">
    <source>
        <dbReference type="ARBA" id="ARBA00023136"/>
    </source>
</evidence>
<reference evidence="16" key="1">
    <citation type="submission" date="2010-07" db="EMBL/GenBank/DDBJ databases">
        <title>The genome sequence of Gaeumannomyces graminis var. tritici strain R3-111a-1.</title>
        <authorList>
            <consortium name="The Broad Institute Genome Sequencing Platform"/>
            <person name="Ma L.-J."/>
            <person name="Dead R."/>
            <person name="Young S."/>
            <person name="Zeng Q."/>
            <person name="Koehrsen M."/>
            <person name="Alvarado L."/>
            <person name="Berlin A."/>
            <person name="Chapman S.B."/>
            <person name="Chen Z."/>
            <person name="Freedman E."/>
            <person name="Gellesch M."/>
            <person name="Goldberg J."/>
            <person name="Griggs A."/>
            <person name="Gujja S."/>
            <person name="Heilman E.R."/>
            <person name="Heiman D."/>
            <person name="Hepburn T."/>
            <person name="Howarth C."/>
            <person name="Jen D."/>
            <person name="Larson L."/>
            <person name="Mehta T."/>
            <person name="Neiman D."/>
            <person name="Pearson M."/>
            <person name="Roberts A."/>
            <person name="Saif S."/>
            <person name="Shea T."/>
            <person name="Shenoy N."/>
            <person name="Sisk P."/>
            <person name="Stolte C."/>
            <person name="Sykes S."/>
            <person name="Walk T."/>
            <person name="White J."/>
            <person name="Yandava C."/>
            <person name="Haas B."/>
            <person name="Nusbaum C."/>
            <person name="Birren B."/>
        </authorList>
    </citation>
    <scope>NUCLEOTIDE SEQUENCE [LARGE SCALE GENOMIC DNA]</scope>
    <source>
        <strain evidence="16">R3-111a-1</strain>
    </source>
</reference>
<evidence type="ECO:0000259" key="13">
    <source>
        <dbReference type="Pfam" id="PF01529"/>
    </source>
</evidence>
<dbReference type="PROSITE" id="PS50216">
    <property type="entry name" value="DHHC"/>
    <property type="match status" value="1"/>
</dbReference>
<keyword evidence="6" id="KW-0564">Palmitate</keyword>
<dbReference type="GO" id="GO:0005783">
    <property type="term" value="C:endoplasmic reticulum"/>
    <property type="evidence" value="ECO:0007669"/>
    <property type="project" value="TreeGrafter"/>
</dbReference>
<dbReference type="AlphaFoldDB" id="J3NUK6"/>
<dbReference type="RefSeq" id="XP_009221024.1">
    <property type="nucleotide sequence ID" value="XM_009222760.1"/>
</dbReference>